<protein>
    <recommendedName>
        <fullName evidence="6">Translocation and assembly module TamB C-terminal domain-containing protein</fullName>
    </recommendedName>
</protein>
<evidence type="ECO:0000256" key="5">
    <source>
        <dbReference type="SAM" id="Phobius"/>
    </source>
</evidence>
<evidence type="ECO:0000256" key="1">
    <source>
        <dbReference type="ARBA" id="ARBA00004167"/>
    </source>
</evidence>
<dbReference type="GO" id="GO:0009306">
    <property type="term" value="P:protein secretion"/>
    <property type="evidence" value="ECO:0007669"/>
    <property type="project" value="InterPro"/>
</dbReference>
<gene>
    <name evidence="7" type="ORF">PCLFYP37_02702</name>
</gene>
<dbReference type="GO" id="GO:0005886">
    <property type="term" value="C:plasma membrane"/>
    <property type="evidence" value="ECO:0007669"/>
    <property type="project" value="InterPro"/>
</dbReference>
<evidence type="ECO:0000313" key="7">
    <source>
        <dbReference type="EMBL" id="VYU38441.1"/>
    </source>
</evidence>
<feature type="domain" description="Translocation and assembly module TamB C-terminal" evidence="6">
    <location>
        <begin position="1090"/>
        <end position="1472"/>
    </location>
</feature>
<proteinExistence type="predicted"/>
<accession>A0A6N3EI80</accession>
<keyword evidence="4 5" id="KW-0472">Membrane</keyword>
<name>A0A6N3EI80_9BACT</name>
<feature type="transmembrane region" description="Helical" evidence="5">
    <location>
        <begin position="5"/>
        <end position="29"/>
    </location>
</feature>
<keyword evidence="3 5" id="KW-1133">Transmembrane helix</keyword>
<dbReference type="InterPro" id="IPR007452">
    <property type="entry name" value="TamB_C"/>
</dbReference>
<evidence type="ECO:0000256" key="2">
    <source>
        <dbReference type="ARBA" id="ARBA00022692"/>
    </source>
</evidence>
<dbReference type="Pfam" id="PF04357">
    <property type="entry name" value="TamB"/>
    <property type="match status" value="1"/>
</dbReference>
<evidence type="ECO:0000256" key="3">
    <source>
        <dbReference type="ARBA" id="ARBA00022989"/>
    </source>
</evidence>
<sequence length="1530" mass="168016">MKKRILKWVIGILLTPIILFFISATLLYLPPIQDFAVRKATAYLSETTGMKVHIGRLRLTFLFDIDLQDVQIKDGQDDSLLDVERLSVDLSFASLLHGEIDVEGIELTRAAVNTKSMIAGVEIKGSIGRFFVNSHGIEIPQEMVTVNTALLSDADVAIALTDSTTEDTTASSPVNWKISLGQVNLARTRVRFSMPGDSMTVSGGILTAALRNGLINLGQALYTVETFDLHADSLFYDLPYEKTAEGLDVNHIALRDIGLGIDSITFDGNALGLSLALRETHMKEKSGLEIRSLTGHFNMDSTSLHVPGLVLRTPDSYIRTQADMDLSAVAEQPQGKMSARLMGELGKQDVLLFAGGLPPAFVKAYPNSPVILRLSADGNLDTLNLTTVEARLAGAFELKADGKLFRLADSVRRSGHVNLNLRTRNLDFARALAGEEALKDIALPPMRLDGNVGLNGQKYTADLRLREGKGNVQVKGEFDAARMAYQAKLAIKDLQLHHFLPKDSLYGLSLTASAKGVGTDFFSRHTRMQADMTLESLQYGQLHLSDIKLDAGLQKGNGHVALDSHNPLLDMRSRIDALLSRHNTDLTFSMDMRSIDLYALRLTDKPFKAGMCLHMDGSTNLKNAHTVHGTVSDISLIMQDSVFRPKDLAMNVLALPDTTYADISAGDFKLHLDGRDGYETLMKKSEEFMAVADQQLQRRHLNQDSLKIFLPRMTLNMVSGKNNPVANYLTAMGYSLNELKLNLNADPEIGLNGGGHIYTMNAGGILLDTIQMHIFQDTTGVKMDGRVRNGPKNKQFVFESRLNAYLHSTGAGINLIYLDDKRKKGVDLGLRADVQDNGIKIVFSQIHPIIAYRKFDINEDNYIFLGNDRRVEADVNMLADDGTGARIYSTPNPEALQDLSVNLNHVNLKELTAVIPYAPRISGLMQTDAHLIQTEENLSVVADVSVKDMAYEDAPLGNIGLGMVYLPNNDGTHFVDARISHNEAEVLTLSGAYKDNGKSGTIEADLDLADFPLSLANGFVPDQMAALGGMADGCMKVSGPTDRPVVEGWLATKAMKITSSEYSLNLRLEDDTIKVRQSHLNLDKLNVYSTGKNPLVFDGTVDFANFDNILLDLKMNASNFELINAKRTQQASAYGKVYVDVNARMAGNLNNININGRLGVLGSTDVTYVLKDTPLSSEDRLSGLVTFVDFSDTTTVATQEEVQPMNMNVMMQISIDQGTQVHCLLSADRSKYVDLEGGGELTMNYTPQGELTLTGRYTVLNGEMKYSLPVIPLKTFTIASGSYVDFNGPILNPTLNISASERMRATVTENDTPRTVSFEVGLSITRTLENMGLEFTIAAPEDMTVQNQLAAMSIEERGKVAVTMLATGMYLLGDNESGGFSTTNALNALLQSEITNIAGKALETIDLSLGVDQETTAEGTERTDYSFRFAKRFWGNRVSIIVGGKVSTGENVENTGQSLIDNVSLEYRLDKSATRYVTLFYDKSYESLLEGEITEMGAGLVLRRKMTRLGELFIFKNRKKNEPQHEKEKK</sequence>
<reference evidence="7" key="1">
    <citation type="submission" date="2019-11" db="EMBL/GenBank/DDBJ databases">
        <authorList>
            <person name="Feng L."/>
        </authorList>
    </citation>
    <scope>NUCLEOTIDE SEQUENCE</scope>
    <source>
        <strain evidence="7">PclaraLFYP37</strain>
    </source>
</reference>
<dbReference type="PANTHER" id="PTHR36985">
    <property type="entry name" value="TRANSLOCATION AND ASSEMBLY MODULE SUBUNIT TAMB"/>
    <property type="match status" value="1"/>
</dbReference>
<keyword evidence="2 5" id="KW-0812">Transmembrane</keyword>
<comment type="subcellular location">
    <subcellularLocation>
        <location evidence="1">Membrane</location>
        <topology evidence="1">Single-pass membrane protein</topology>
    </subcellularLocation>
</comment>
<dbReference type="EMBL" id="CACRUT010000015">
    <property type="protein sequence ID" value="VYU38441.1"/>
    <property type="molecule type" value="Genomic_DNA"/>
</dbReference>
<dbReference type="PANTHER" id="PTHR36985:SF1">
    <property type="entry name" value="TRANSLOCATION AND ASSEMBLY MODULE SUBUNIT TAMB"/>
    <property type="match status" value="1"/>
</dbReference>
<dbReference type="RefSeq" id="WP_412442102.1">
    <property type="nucleotide sequence ID" value="NZ_CACRUT010000015.1"/>
</dbReference>
<evidence type="ECO:0000256" key="4">
    <source>
        <dbReference type="ARBA" id="ARBA00023136"/>
    </source>
</evidence>
<evidence type="ECO:0000259" key="6">
    <source>
        <dbReference type="Pfam" id="PF04357"/>
    </source>
</evidence>
<organism evidence="7">
    <name type="scientific">Paraprevotella clara</name>
    <dbReference type="NCBI Taxonomy" id="454154"/>
    <lineage>
        <taxon>Bacteria</taxon>
        <taxon>Pseudomonadati</taxon>
        <taxon>Bacteroidota</taxon>
        <taxon>Bacteroidia</taxon>
        <taxon>Bacteroidales</taxon>
        <taxon>Prevotellaceae</taxon>
        <taxon>Paraprevotella</taxon>
    </lineage>
</organism>